<keyword evidence="5" id="KW-1185">Reference proteome</keyword>
<evidence type="ECO:0000313" key="5">
    <source>
        <dbReference type="Proteomes" id="UP000094526"/>
    </source>
</evidence>
<dbReference type="VEuPathDB" id="FungiDB:G647_02519"/>
<dbReference type="PANTHER" id="PTHR47706:SF7">
    <property type="entry name" value="CIPA-LIKE, PUTATIVE (AFU_ORTHOLOGUE AFUA_1G01630)-RELATED"/>
    <property type="match status" value="1"/>
</dbReference>
<proteinExistence type="predicted"/>
<dbReference type="VEuPathDB" id="FungiDB:CLCR_02477"/>
<dbReference type="Proteomes" id="UP000094526">
    <property type="component" value="Unassembled WGS sequence"/>
</dbReference>
<dbReference type="InterPro" id="IPR036291">
    <property type="entry name" value="NAD(P)-bd_dom_sf"/>
</dbReference>
<dbReference type="InterPro" id="IPR008030">
    <property type="entry name" value="NmrA-like"/>
</dbReference>
<comment type="caution">
    <text evidence="4">The sequence shown here is derived from an EMBL/GenBank/DDBJ whole genome shotgun (WGS) entry which is preliminary data.</text>
</comment>
<name>A0A1C1CED6_9EURO</name>
<keyword evidence="2" id="KW-0560">Oxidoreductase</keyword>
<dbReference type="Gene3D" id="3.40.50.720">
    <property type="entry name" value="NAD(P)-binding Rossmann-like Domain"/>
    <property type="match status" value="1"/>
</dbReference>
<dbReference type="InterPro" id="IPR051609">
    <property type="entry name" value="NmrA/Isoflavone_reductase-like"/>
</dbReference>
<dbReference type="GO" id="GO:0016491">
    <property type="term" value="F:oxidoreductase activity"/>
    <property type="evidence" value="ECO:0007669"/>
    <property type="project" value="UniProtKB-KW"/>
</dbReference>
<dbReference type="PANTHER" id="PTHR47706">
    <property type="entry name" value="NMRA-LIKE FAMILY PROTEIN"/>
    <property type="match status" value="1"/>
</dbReference>
<evidence type="ECO:0000256" key="1">
    <source>
        <dbReference type="ARBA" id="ARBA00022857"/>
    </source>
</evidence>
<accession>A0A1C1CED6</accession>
<dbReference type="EMBL" id="LGRB01000014">
    <property type="protein sequence ID" value="OCT46900.1"/>
    <property type="molecule type" value="Genomic_DNA"/>
</dbReference>
<dbReference type="AlphaFoldDB" id="A0A1C1CED6"/>
<dbReference type="SUPFAM" id="SSF51735">
    <property type="entry name" value="NAD(P)-binding Rossmann-fold domains"/>
    <property type="match status" value="1"/>
</dbReference>
<dbReference type="Pfam" id="PF05368">
    <property type="entry name" value="NmrA"/>
    <property type="match status" value="1"/>
</dbReference>
<dbReference type="STRING" id="86049.A0A1C1CED6"/>
<evidence type="ECO:0000259" key="3">
    <source>
        <dbReference type="Pfam" id="PF05368"/>
    </source>
</evidence>
<reference evidence="5" key="1">
    <citation type="submission" date="2015-07" db="EMBL/GenBank/DDBJ databases">
        <authorList>
            <person name="Teixeira M.M."/>
            <person name="Souza R.C."/>
            <person name="Almeida L.G."/>
            <person name="Vicente V.A."/>
            <person name="de Hoog S."/>
            <person name="Bocca A.L."/>
            <person name="de Almeida S.R."/>
            <person name="Vasconcelos A.T."/>
            <person name="Felipe M.S."/>
        </authorList>
    </citation>
    <scope>NUCLEOTIDE SEQUENCE [LARGE SCALE GENOMIC DNA]</scope>
    <source>
        <strain evidence="5">KSF</strain>
    </source>
</reference>
<dbReference type="CDD" id="cd05259">
    <property type="entry name" value="PCBER_SDR_a"/>
    <property type="match status" value="1"/>
</dbReference>
<gene>
    <name evidence="4" type="ORF">CLCR_02477</name>
</gene>
<keyword evidence="1" id="KW-0521">NADP</keyword>
<sequence>MTQQYAKDQPEGFKNRVENIAIVGAGGNIGEYMAKSLLQTGTHRVTALTRADSPSLNSMPAGLTIKKVNYDDASSLIDALTGQDVLIITLAVTAPPETQDKLIDAAAAAGVPWILPNEYNSDPLNESLQQDILLGEGRVRARQRIERLGVSSWIGFCCSFWYEYSLAAAPGTFGFDFAGKTVTLYDEGTTRINTTTWEQCGRATAALLSLKVLPEDSGDDNKGPTLSMFRNDHLYVSSFLVSQRDMFESVLRVSGDARDAWTVRHEDVKERYRAGMEEMKAGDRVGFMKLLYARVFYPGDGDYESKRGLHNDILGLPKEDFDEATKRALDMVARGGSLAARRG</sequence>
<evidence type="ECO:0000313" key="4">
    <source>
        <dbReference type="EMBL" id="OCT46900.1"/>
    </source>
</evidence>
<protein>
    <submittedName>
        <fullName evidence="4">Putative oxidoreductase CipA</fullName>
    </submittedName>
</protein>
<organism evidence="4 5">
    <name type="scientific">Cladophialophora carrionii</name>
    <dbReference type="NCBI Taxonomy" id="86049"/>
    <lineage>
        <taxon>Eukaryota</taxon>
        <taxon>Fungi</taxon>
        <taxon>Dikarya</taxon>
        <taxon>Ascomycota</taxon>
        <taxon>Pezizomycotina</taxon>
        <taxon>Eurotiomycetes</taxon>
        <taxon>Chaetothyriomycetidae</taxon>
        <taxon>Chaetothyriales</taxon>
        <taxon>Herpotrichiellaceae</taxon>
        <taxon>Cladophialophora</taxon>
    </lineage>
</organism>
<feature type="domain" description="NmrA-like" evidence="3">
    <location>
        <begin position="19"/>
        <end position="162"/>
    </location>
</feature>
<dbReference type="InterPro" id="IPR045312">
    <property type="entry name" value="PCBER-like"/>
</dbReference>
<dbReference type="OrthoDB" id="9974981at2759"/>
<dbReference type="eggNOG" id="ENOG502QTQ8">
    <property type="taxonomic scope" value="Eukaryota"/>
</dbReference>
<evidence type="ECO:0000256" key="2">
    <source>
        <dbReference type="ARBA" id="ARBA00023002"/>
    </source>
</evidence>